<dbReference type="Gene3D" id="3.10.10.10">
    <property type="entry name" value="HIV Type 1 Reverse Transcriptase, subunit A, domain 1"/>
    <property type="match status" value="1"/>
</dbReference>
<evidence type="ECO:0000259" key="2">
    <source>
        <dbReference type="Pfam" id="PF00078"/>
    </source>
</evidence>
<keyword evidence="4" id="KW-1185">Reference proteome</keyword>
<evidence type="ECO:0000313" key="3">
    <source>
        <dbReference type="EnsemblMetazoa" id="SCAU008238-PA"/>
    </source>
</evidence>
<dbReference type="EnsemblMetazoa" id="SCAU008238-RA">
    <property type="protein sequence ID" value="SCAU008238-PA"/>
    <property type="gene ID" value="SCAU008238"/>
</dbReference>
<keyword evidence="1" id="KW-0175">Coiled coil</keyword>
<feature type="domain" description="Reverse transcriptase" evidence="2">
    <location>
        <begin position="586"/>
        <end position="709"/>
    </location>
</feature>
<dbReference type="Gene3D" id="3.30.70.270">
    <property type="match status" value="1"/>
</dbReference>
<proteinExistence type="predicted"/>
<accession>A0A1I8PHW6</accession>
<dbReference type="Proteomes" id="UP000095300">
    <property type="component" value="Unassembled WGS sequence"/>
</dbReference>
<reference evidence="3" key="1">
    <citation type="submission" date="2020-05" db="UniProtKB">
        <authorList>
            <consortium name="EnsemblMetazoa"/>
        </authorList>
    </citation>
    <scope>IDENTIFICATION</scope>
    <source>
        <strain evidence="3">USDA</strain>
    </source>
</reference>
<dbReference type="VEuPathDB" id="VectorBase:SCAU008238"/>
<dbReference type="AlphaFoldDB" id="A0A1I8PHW6"/>
<protein>
    <recommendedName>
        <fullName evidence="2">Reverse transcriptase domain-containing protein</fullName>
    </recommendedName>
</protein>
<dbReference type="InterPro" id="IPR043502">
    <property type="entry name" value="DNA/RNA_pol_sf"/>
</dbReference>
<dbReference type="SUPFAM" id="SSF56672">
    <property type="entry name" value="DNA/RNA polymerases"/>
    <property type="match status" value="1"/>
</dbReference>
<dbReference type="Pfam" id="PF03564">
    <property type="entry name" value="DUF1759"/>
    <property type="match status" value="1"/>
</dbReference>
<feature type="coiled-coil region" evidence="1">
    <location>
        <begin position="124"/>
        <end position="151"/>
    </location>
</feature>
<evidence type="ECO:0000313" key="4">
    <source>
        <dbReference type="Proteomes" id="UP000095300"/>
    </source>
</evidence>
<dbReference type="InterPro" id="IPR043128">
    <property type="entry name" value="Rev_trsase/Diguanyl_cyclase"/>
</dbReference>
<organism evidence="3 4">
    <name type="scientific">Stomoxys calcitrans</name>
    <name type="common">Stable fly</name>
    <name type="synonym">Conops calcitrans</name>
    <dbReference type="NCBI Taxonomy" id="35570"/>
    <lineage>
        <taxon>Eukaryota</taxon>
        <taxon>Metazoa</taxon>
        <taxon>Ecdysozoa</taxon>
        <taxon>Arthropoda</taxon>
        <taxon>Hexapoda</taxon>
        <taxon>Insecta</taxon>
        <taxon>Pterygota</taxon>
        <taxon>Neoptera</taxon>
        <taxon>Endopterygota</taxon>
        <taxon>Diptera</taxon>
        <taxon>Brachycera</taxon>
        <taxon>Muscomorpha</taxon>
        <taxon>Muscoidea</taxon>
        <taxon>Muscidae</taxon>
        <taxon>Stomoxys</taxon>
    </lineage>
</organism>
<dbReference type="PANTHER" id="PTHR47331:SF5">
    <property type="entry name" value="RIBONUCLEASE H"/>
    <property type="match status" value="1"/>
</dbReference>
<dbReference type="Pfam" id="PF00078">
    <property type="entry name" value="RVT_1"/>
    <property type="match status" value="1"/>
</dbReference>
<dbReference type="GO" id="GO:0008270">
    <property type="term" value="F:zinc ion binding"/>
    <property type="evidence" value="ECO:0007669"/>
    <property type="project" value="InterPro"/>
</dbReference>
<evidence type="ECO:0000256" key="1">
    <source>
        <dbReference type="SAM" id="Coils"/>
    </source>
</evidence>
<sequence length="736" mass="84617">MHDVESLADVEKIYYLKAHVKGEASKIIKHLPADGSNYQLAWEILNQRYGNKRILFQTILDRLLDQPNVTSEISKQIKGLLDTTIECVQALKAMKCNIENSDTVIARVIIRKLDKEGLLLYEQHTRKSKEIQELKDVLEFLEERYNNLEAAGSKKFNNNYNHRPQQSTKSMVVYTDKNECLYCKKYGHLTEECRTFLRLSVPDRLSWLKSTKICQKCLNHNQNTRCESNITCTTCGFRHHTLLHFPKTSTTCVTNGTKSVLLATAQLQVNNVHGEMVTLKALVDQGLQSTFLREEAAQILKIPKEKTNMELNGLGNNLVGIAKTKVTIEIQPRFPISFSFEVEALVLPALASVHLDSSFVHNKHVWKNFELADPNYYKNERIDMVLGGDVYVEILKNGIHKKNGMLGQNTKLGLMLSGPLNVRAPVAKKGVNVTTEIERFWEAEKLEIDMVANDDDKCLEMYAATTKRNAAGRFIVQIPFKEDKTLGESYKQAAARLISLENRLSKDSAMKNEYARIMEEYITLGHMKQVKQIHSGKYYLPHQAVIREDSLTTKVRVVFDASAVTTNGRSLNDVMYVGPRLQRDVFDILVNFRLKKYVISLDVEKMYRQILMDEGSQQYQHVLWRKDMKNEIKEYQLTTETFGTANAPFLAVRTLMEIAKECSNMQVQRIIEEDFYMDDLLTGADTIEECLQLRQIILQHLDRYGFQLRKWCSNSELIIKSSNEEGSHLMKTRRMK</sequence>
<dbReference type="PANTHER" id="PTHR47331">
    <property type="entry name" value="PHD-TYPE DOMAIN-CONTAINING PROTEIN"/>
    <property type="match status" value="1"/>
</dbReference>
<dbReference type="STRING" id="35570.A0A1I8PHW6"/>
<dbReference type="GO" id="GO:0071897">
    <property type="term" value="P:DNA biosynthetic process"/>
    <property type="evidence" value="ECO:0007669"/>
    <property type="project" value="UniProtKB-ARBA"/>
</dbReference>
<dbReference type="GO" id="GO:0003676">
    <property type="term" value="F:nucleic acid binding"/>
    <property type="evidence" value="ECO:0007669"/>
    <property type="project" value="InterPro"/>
</dbReference>
<dbReference type="SUPFAM" id="SSF57756">
    <property type="entry name" value="Retrovirus zinc finger-like domains"/>
    <property type="match status" value="1"/>
</dbReference>
<dbReference type="InterPro" id="IPR000477">
    <property type="entry name" value="RT_dom"/>
</dbReference>
<gene>
    <name evidence="3" type="primary">106091652</name>
</gene>
<dbReference type="InterPro" id="IPR005312">
    <property type="entry name" value="DUF1759"/>
</dbReference>
<name>A0A1I8PHW6_STOCA</name>
<dbReference type="InterPro" id="IPR036875">
    <property type="entry name" value="Znf_CCHC_sf"/>
</dbReference>